<evidence type="ECO:0000313" key="4">
    <source>
        <dbReference type="Proteomes" id="UP000002171"/>
    </source>
</evidence>
<dbReference type="InterPro" id="IPR015590">
    <property type="entry name" value="Aldehyde_DH_dom"/>
</dbReference>
<evidence type="ECO:0000313" key="3">
    <source>
        <dbReference type="EMBL" id="EAR59448.1"/>
    </source>
</evidence>
<dbReference type="Proteomes" id="UP000002171">
    <property type="component" value="Unassembled WGS sequence"/>
</dbReference>
<dbReference type="PANTHER" id="PTHR11699">
    <property type="entry name" value="ALDEHYDE DEHYDROGENASE-RELATED"/>
    <property type="match status" value="1"/>
</dbReference>
<dbReference type="InterPro" id="IPR016163">
    <property type="entry name" value="Ald_DH_C"/>
</dbReference>
<dbReference type="GO" id="GO:0016620">
    <property type="term" value="F:oxidoreductase activity, acting on the aldehyde or oxo group of donors, NAD or NADP as acceptor"/>
    <property type="evidence" value="ECO:0007669"/>
    <property type="project" value="InterPro"/>
</dbReference>
<feature type="domain" description="Aldehyde dehydrogenase" evidence="2">
    <location>
        <begin position="1"/>
        <end position="112"/>
    </location>
</feature>
<sequence>FIAPTIVTGAKDGMAVVDKEQFGPVLPIIAYSDVSEAVAKVNASENGLGGSVWGNDIAQAQQIATQLECGTVWINGHAEVLPHAPFGGCKMSGFGVEFGQEGLLEYTTIQVVNINR</sequence>
<name>A0A7U8C0T5_NEPCE</name>
<dbReference type="InterPro" id="IPR016161">
    <property type="entry name" value="Ald_DH/histidinol_DH"/>
</dbReference>
<dbReference type="Pfam" id="PF00171">
    <property type="entry name" value="Aldedh"/>
    <property type="match status" value="1"/>
</dbReference>
<dbReference type="RefSeq" id="WP_007020460.1">
    <property type="nucleotide sequence ID" value="NZ_CH724125.1"/>
</dbReference>
<comment type="caution">
    <text evidence="3">The sequence shown here is derived from an EMBL/GenBank/DDBJ whole genome shotgun (WGS) entry which is preliminary data.</text>
</comment>
<accession>A0A7U8C0T5</accession>
<dbReference type="InterPro" id="IPR016162">
    <property type="entry name" value="Ald_DH_N"/>
</dbReference>
<organism evidence="3 4">
    <name type="scientific">Neptuniibacter caesariensis</name>
    <dbReference type="NCBI Taxonomy" id="207954"/>
    <lineage>
        <taxon>Bacteria</taxon>
        <taxon>Pseudomonadati</taxon>
        <taxon>Pseudomonadota</taxon>
        <taxon>Gammaproteobacteria</taxon>
        <taxon>Oceanospirillales</taxon>
        <taxon>Oceanospirillaceae</taxon>
        <taxon>Neptuniibacter</taxon>
    </lineage>
</organism>
<dbReference type="SUPFAM" id="SSF53720">
    <property type="entry name" value="ALDH-like"/>
    <property type="match status" value="1"/>
</dbReference>
<protein>
    <submittedName>
        <fullName evidence="3">NAD-dependent aldehyde dehydrogenase</fullName>
    </submittedName>
</protein>
<proteinExistence type="predicted"/>
<feature type="non-terminal residue" evidence="3">
    <location>
        <position position="1"/>
    </location>
</feature>
<keyword evidence="1" id="KW-0560">Oxidoreductase</keyword>
<gene>
    <name evidence="3" type="ORF">MED92_13978</name>
</gene>
<dbReference type="OrthoDB" id="9812625at2"/>
<dbReference type="EMBL" id="AAOW01000057">
    <property type="protein sequence ID" value="EAR59448.1"/>
    <property type="molecule type" value="Genomic_DNA"/>
</dbReference>
<dbReference type="FunFam" id="3.40.605.10:FF:000026">
    <property type="entry name" value="Aldehyde dehydrogenase, putative"/>
    <property type="match status" value="1"/>
</dbReference>
<evidence type="ECO:0000259" key="2">
    <source>
        <dbReference type="Pfam" id="PF00171"/>
    </source>
</evidence>
<keyword evidence="4" id="KW-1185">Reference proteome</keyword>
<dbReference type="AlphaFoldDB" id="A0A7U8C0T5"/>
<evidence type="ECO:0000256" key="1">
    <source>
        <dbReference type="ARBA" id="ARBA00023002"/>
    </source>
</evidence>
<dbReference type="Gene3D" id="3.40.309.10">
    <property type="entry name" value="Aldehyde Dehydrogenase, Chain A, domain 2"/>
    <property type="match status" value="1"/>
</dbReference>
<dbReference type="Gene3D" id="3.40.605.10">
    <property type="entry name" value="Aldehyde Dehydrogenase, Chain A, domain 1"/>
    <property type="match status" value="1"/>
</dbReference>
<reference evidence="3 4" key="1">
    <citation type="submission" date="2006-02" db="EMBL/GenBank/DDBJ databases">
        <authorList>
            <person name="Pinhassi J."/>
            <person name="Pedros-Alio C."/>
            <person name="Ferriera S."/>
            <person name="Johnson J."/>
            <person name="Kravitz S."/>
            <person name="Halpern A."/>
            <person name="Remington K."/>
            <person name="Beeson K."/>
            <person name="Tran B."/>
            <person name="Rogers Y.-H."/>
            <person name="Friedman R."/>
            <person name="Venter J.C."/>
        </authorList>
    </citation>
    <scope>NUCLEOTIDE SEQUENCE [LARGE SCALE GENOMIC DNA]</scope>
    <source>
        <strain evidence="3 4">MED92</strain>
    </source>
</reference>